<dbReference type="AlphaFoldDB" id="A0A6A0AN14"/>
<feature type="compositionally biased region" description="Polar residues" evidence="1">
    <location>
        <begin position="69"/>
        <end position="87"/>
    </location>
</feature>
<sequence>MVYFARAQWLWSGDDYEQVMAMAQLTDRLGGLGGWEADREARPPGRDHQGPAAAGGQDPPPCPRHRGFSSLNSENRSQPSTSASKPNSGPDVAPSTRTAPRPILNEGPKQAFTCDLTAWARTVSNRRHLLCKNRIDSGSTLPTLRSG</sequence>
<keyword evidence="3" id="KW-1185">Reference proteome</keyword>
<evidence type="ECO:0000313" key="3">
    <source>
        <dbReference type="Proteomes" id="UP000484988"/>
    </source>
</evidence>
<evidence type="ECO:0000313" key="2">
    <source>
        <dbReference type="EMBL" id="GFH34359.1"/>
    </source>
</evidence>
<dbReference type="EMBL" id="BLLG01000001">
    <property type="protein sequence ID" value="GFH34359.1"/>
    <property type="molecule type" value="Genomic_DNA"/>
</dbReference>
<comment type="caution">
    <text evidence="2">The sequence shown here is derived from an EMBL/GenBank/DDBJ whole genome shotgun (WGS) entry which is preliminary data.</text>
</comment>
<proteinExistence type="predicted"/>
<feature type="compositionally biased region" description="Basic and acidic residues" evidence="1">
    <location>
        <begin position="36"/>
        <end position="49"/>
    </location>
</feature>
<name>A0A6A0AN14_9ACTN</name>
<dbReference type="Proteomes" id="UP000484988">
    <property type="component" value="Unassembled WGS sequence"/>
</dbReference>
<accession>A0A6A0AN14</accession>
<reference evidence="2 3" key="1">
    <citation type="submission" date="2020-02" db="EMBL/GenBank/DDBJ databases">
        <title>Whole Genome Shotgun Sequence of Streptomyces sp. strain CWH03.</title>
        <authorList>
            <person name="Dohra H."/>
            <person name="Kodani S."/>
            <person name="Yamamura H."/>
        </authorList>
    </citation>
    <scope>NUCLEOTIDE SEQUENCE [LARGE SCALE GENOMIC DNA]</scope>
    <source>
        <strain evidence="2 3">CWH03</strain>
    </source>
</reference>
<organism evidence="2 3">
    <name type="scientific">Streptomyces pacificus</name>
    <dbReference type="NCBI Taxonomy" id="2705029"/>
    <lineage>
        <taxon>Bacteria</taxon>
        <taxon>Bacillati</taxon>
        <taxon>Actinomycetota</taxon>
        <taxon>Actinomycetes</taxon>
        <taxon>Kitasatosporales</taxon>
        <taxon>Streptomycetaceae</taxon>
        <taxon>Streptomyces</taxon>
    </lineage>
</organism>
<feature type="region of interest" description="Disordered" evidence="1">
    <location>
        <begin position="33"/>
        <end position="108"/>
    </location>
</feature>
<gene>
    <name evidence="2" type="ORF">SCWH03_05730</name>
</gene>
<evidence type="ECO:0000256" key="1">
    <source>
        <dbReference type="SAM" id="MobiDB-lite"/>
    </source>
</evidence>
<protein>
    <submittedName>
        <fullName evidence="2">Uncharacterized protein</fullName>
    </submittedName>
</protein>